<keyword evidence="1" id="KW-0472">Membrane</keyword>
<organism evidence="2 3">
    <name type="scientific">Aspergillus ellipticus CBS 707.79</name>
    <dbReference type="NCBI Taxonomy" id="1448320"/>
    <lineage>
        <taxon>Eukaryota</taxon>
        <taxon>Fungi</taxon>
        <taxon>Dikarya</taxon>
        <taxon>Ascomycota</taxon>
        <taxon>Pezizomycotina</taxon>
        <taxon>Eurotiomycetes</taxon>
        <taxon>Eurotiomycetidae</taxon>
        <taxon>Eurotiales</taxon>
        <taxon>Aspergillaceae</taxon>
        <taxon>Aspergillus</taxon>
        <taxon>Aspergillus subgen. Circumdati</taxon>
    </lineage>
</organism>
<gene>
    <name evidence="2" type="ORF">BO71DRAFT_249780</name>
</gene>
<evidence type="ECO:0000313" key="2">
    <source>
        <dbReference type="EMBL" id="PYH93762.1"/>
    </source>
</evidence>
<reference evidence="2 3" key="1">
    <citation type="submission" date="2018-02" db="EMBL/GenBank/DDBJ databases">
        <title>The genomes of Aspergillus section Nigri reveals drivers in fungal speciation.</title>
        <authorList>
            <consortium name="DOE Joint Genome Institute"/>
            <person name="Vesth T.C."/>
            <person name="Nybo J."/>
            <person name="Theobald S."/>
            <person name="Brandl J."/>
            <person name="Frisvad J.C."/>
            <person name="Nielsen K.F."/>
            <person name="Lyhne E.K."/>
            <person name="Kogle M.E."/>
            <person name="Kuo A."/>
            <person name="Riley R."/>
            <person name="Clum A."/>
            <person name="Nolan M."/>
            <person name="Lipzen A."/>
            <person name="Salamov A."/>
            <person name="Henrissat B."/>
            <person name="Wiebenga A."/>
            <person name="De vries R.P."/>
            <person name="Grigoriev I.V."/>
            <person name="Mortensen U.H."/>
            <person name="Andersen M.R."/>
            <person name="Baker S.E."/>
        </authorList>
    </citation>
    <scope>NUCLEOTIDE SEQUENCE [LARGE SCALE GENOMIC DNA]</scope>
    <source>
        <strain evidence="2 3">CBS 707.79</strain>
    </source>
</reference>
<keyword evidence="1" id="KW-0812">Transmembrane</keyword>
<dbReference type="AlphaFoldDB" id="A0A319ES29"/>
<proteinExistence type="predicted"/>
<sequence length="117" mass="12418">MGGAVTCSHQGSAGSNGPLAGGKLAAVGVTETIRANWGLRHLLLGRWVLAFYFSGFYTWKLHLVTFISTGLFSLLCYGILYGVPTVGTYLGRLAPSIPYCIHLFVGHNQAVSQASSV</sequence>
<accession>A0A319ES29</accession>
<name>A0A319ES29_9EURO</name>
<dbReference type="VEuPathDB" id="FungiDB:BO71DRAFT_249780"/>
<dbReference type="EMBL" id="KZ825886">
    <property type="protein sequence ID" value="PYH93762.1"/>
    <property type="molecule type" value="Genomic_DNA"/>
</dbReference>
<evidence type="ECO:0000313" key="3">
    <source>
        <dbReference type="Proteomes" id="UP000247810"/>
    </source>
</evidence>
<evidence type="ECO:0000256" key="1">
    <source>
        <dbReference type="SAM" id="Phobius"/>
    </source>
</evidence>
<protein>
    <submittedName>
        <fullName evidence="2">Uncharacterized protein</fullName>
    </submittedName>
</protein>
<feature type="transmembrane region" description="Helical" evidence="1">
    <location>
        <begin position="42"/>
        <end position="59"/>
    </location>
</feature>
<keyword evidence="3" id="KW-1185">Reference proteome</keyword>
<keyword evidence="1" id="KW-1133">Transmembrane helix</keyword>
<dbReference type="Proteomes" id="UP000247810">
    <property type="component" value="Unassembled WGS sequence"/>
</dbReference>
<feature type="transmembrane region" description="Helical" evidence="1">
    <location>
        <begin position="65"/>
        <end position="83"/>
    </location>
</feature>